<evidence type="ECO:0000313" key="3">
    <source>
        <dbReference type="Proteomes" id="UP001370348"/>
    </source>
</evidence>
<proteinExistence type="predicted"/>
<organism evidence="2 3">
    <name type="scientific">Pendulispora albinea</name>
    <dbReference type="NCBI Taxonomy" id="2741071"/>
    <lineage>
        <taxon>Bacteria</taxon>
        <taxon>Pseudomonadati</taxon>
        <taxon>Myxococcota</taxon>
        <taxon>Myxococcia</taxon>
        <taxon>Myxococcales</taxon>
        <taxon>Sorangiineae</taxon>
        <taxon>Pendulisporaceae</taxon>
        <taxon>Pendulispora</taxon>
    </lineage>
</organism>
<accession>A0ABZ2M2T1</accession>
<sequence length="200" mass="21827">MMEARLDGDDVEAIAYLGQKPTMRMLVGRDDRPVNLETIAGHEEAILAHLRSTMGFRTEVGTCEAGAVLRLDKDPDGEAVRVVRRYHCRGASKSGIEATFRPFLADQPFKIFLLGIFFANGKTQAHTFTGSPIWLHPETFGEPARADRLALFPALFPPLERPSAPQILRGGLTALFATAGLVVLALIGLGARRIHRQPSG</sequence>
<name>A0ABZ2M2T1_9BACT</name>
<dbReference type="EMBL" id="CP089984">
    <property type="protein sequence ID" value="WXB17267.1"/>
    <property type="molecule type" value="Genomic_DNA"/>
</dbReference>
<dbReference type="Proteomes" id="UP001370348">
    <property type="component" value="Chromosome"/>
</dbReference>
<keyword evidence="1" id="KW-0812">Transmembrane</keyword>
<evidence type="ECO:0000256" key="1">
    <source>
        <dbReference type="SAM" id="Phobius"/>
    </source>
</evidence>
<keyword evidence="3" id="KW-1185">Reference proteome</keyword>
<reference evidence="2 3" key="1">
    <citation type="submission" date="2021-12" db="EMBL/GenBank/DDBJ databases">
        <title>Discovery of the Pendulisporaceae a myxobacterial family with distinct sporulation behavior and unique specialized metabolism.</title>
        <authorList>
            <person name="Garcia R."/>
            <person name="Popoff A."/>
            <person name="Bader C.D."/>
            <person name="Loehr J."/>
            <person name="Walesch S."/>
            <person name="Walt C."/>
            <person name="Boldt J."/>
            <person name="Bunk B."/>
            <person name="Haeckl F.J.F.P.J."/>
            <person name="Gunesch A.P."/>
            <person name="Birkelbach J."/>
            <person name="Nuebel U."/>
            <person name="Pietschmann T."/>
            <person name="Bach T."/>
            <person name="Mueller R."/>
        </authorList>
    </citation>
    <scope>NUCLEOTIDE SEQUENCE [LARGE SCALE GENOMIC DNA]</scope>
    <source>
        <strain evidence="2 3">MSr11954</strain>
    </source>
</reference>
<protein>
    <submittedName>
        <fullName evidence="2">Uncharacterized protein</fullName>
    </submittedName>
</protein>
<evidence type="ECO:0000313" key="2">
    <source>
        <dbReference type="EMBL" id="WXB17267.1"/>
    </source>
</evidence>
<gene>
    <name evidence="2" type="ORF">LZC94_08285</name>
</gene>
<feature type="transmembrane region" description="Helical" evidence="1">
    <location>
        <begin position="167"/>
        <end position="189"/>
    </location>
</feature>
<dbReference type="RefSeq" id="WP_394826897.1">
    <property type="nucleotide sequence ID" value="NZ_CP089984.1"/>
</dbReference>
<keyword evidence="1" id="KW-1133">Transmembrane helix</keyword>
<keyword evidence="1" id="KW-0472">Membrane</keyword>